<sequence length="269" mass="29913">MQTNDVIEYTDSDGRQRCVVVGELLNTEETVELLQSAARKAGVATFDGDYERDHEDILADLEGEVYDDDLACTLTGAIDADVSLYLTPLDLAVDDARQEAYSQAESGLEFIIDRILAGRYESIPVYDDNPYDLVGEWIYTNPETGPRLCYRWHAELPAEATFDDQTFVTNSADGDWGDVEDTAIDLNPSQRKQLATWVADRVADDYADRVERAAADVNAARKQLDDLLLQAVQAGASKTRIAAAAGITRQTLDARTGHWRRRESEVVEQ</sequence>
<protein>
    <recommendedName>
        <fullName evidence="4">DNA binding protein</fullName>
    </recommendedName>
</protein>
<name>A0ABX3F295_ACTNA</name>
<evidence type="ECO:0008006" key="4">
    <source>
        <dbReference type="Google" id="ProtNLM"/>
    </source>
</evidence>
<dbReference type="EMBL" id="MSKX01000002">
    <property type="protein sequence ID" value="OLO86348.1"/>
    <property type="molecule type" value="Genomic_DNA"/>
</dbReference>
<dbReference type="RefSeq" id="WP_075409552.1">
    <property type="nucleotide sequence ID" value="NZ_MSKX01000002.1"/>
</dbReference>
<dbReference type="Proteomes" id="UP000186781">
    <property type="component" value="Unassembled WGS sequence"/>
</dbReference>
<organism evidence="2 3">
    <name type="scientific">Actinomyces naeslundii</name>
    <dbReference type="NCBI Taxonomy" id="1655"/>
    <lineage>
        <taxon>Bacteria</taxon>
        <taxon>Bacillati</taxon>
        <taxon>Actinomycetota</taxon>
        <taxon>Actinomycetes</taxon>
        <taxon>Actinomycetales</taxon>
        <taxon>Actinomycetaceae</taxon>
        <taxon>Actinomyces</taxon>
    </lineage>
</organism>
<evidence type="ECO:0000313" key="2">
    <source>
        <dbReference type="EMBL" id="OLO86348.1"/>
    </source>
</evidence>
<proteinExistence type="predicted"/>
<keyword evidence="1" id="KW-0175">Coiled coil</keyword>
<keyword evidence="3" id="KW-1185">Reference proteome</keyword>
<gene>
    <name evidence="2" type="ORF">BKH13_00410</name>
</gene>
<evidence type="ECO:0000256" key="1">
    <source>
        <dbReference type="SAM" id="Coils"/>
    </source>
</evidence>
<comment type="caution">
    <text evidence="2">The sequence shown here is derived from an EMBL/GenBank/DDBJ whole genome shotgun (WGS) entry which is preliminary data.</text>
</comment>
<feature type="coiled-coil region" evidence="1">
    <location>
        <begin position="203"/>
        <end position="230"/>
    </location>
</feature>
<accession>A0ABX3F295</accession>
<evidence type="ECO:0000313" key="3">
    <source>
        <dbReference type="Proteomes" id="UP000186781"/>
    </source>
</evidence>
<reference evidence="2 3" key="1">
    <citation type="submission" date="2016-12" db="EMBL/GenBank/DDBJ databases">
        <title>Genomic comparison of strains in the 'Actinomyces naeslundii' group.</title>
        <authorList>
            <person name="Mughal S.R."/>
            <person name="Do T."/>
            <person name="Gilbert S.C."/>
            <person name="Witherden E.A."/>
            <person name="Didelot X."/>
            <person name="Beighton D."/>
        </authorList>
    </citation>
    <scope>NUCLEOTIDE SEQUENCE [LARGE SCALE GENOMIC DNA]</scope>
    <source>
        <strain evidence="2 3">WE6B-3</strain>
    </source>
</reference>